<dbReference type="PANTHER" id="PTHR45626:SF26">
    <property type="entry name" value="FAMILY HELICASE, PUTATIVE (AFU_ORTHOLOGUE AFUA_2G09120)-RELATED"/>
    <property type="match status" value="1"/>
</dbReference>
<dbReference type="InterPro" id="IPR027417">
    <property type="entry name" value="P-loop_NTPase"/>
</dbReference>
<dbReference type="OrthoDB" id="441703at2759"/>
<dbReference type="GO" id="GO:0005524">
    <property type="term" value="F:ATP binding"/>
    <property type="evidence" value="ECO:0007669"/>
    <property type="project" value="UniProtKB-KW"/>
</dbReference>
<sequence length="481" mass="53344">EKLSGPLRGGLLADRMGFGKTSVAIGLTSLNVKPPTLPGFKDARCGYIPSSATLIMCPSHLLDQWQEEFWKFLGSGGVEISEVVDSNSGYREMVMRFRTKELPEEGGCRFGIEVAGDGVQGASITHIYPAAAKRLAKLCKGNVPCVGDRIKKVHCTHVAPYEEDEWTQNLTVSAVAKVKTFINYKPGHRPPRPSPQERNLMAALTDESVVTITFRIRPTDQQRTAVTRGSGPLKVLVIRASNEMNWLQQQDILRFHVVLASTGIHADQRYASYVTDAAKSIKSKVHVMAKKVGALPDLVTAKSRDKNSFDMLLRRTPALFELTRWHRVILDEFHESEAWEYRVREMLRGLTAVHKWGLSGTPPLDSAAAVAEIAGLLGYASADKSEEADVIAQALHWGSFSARGDFPFSCPEMQQKLQTASEKFVAGFIRQNTSALVEQIGIQEHEVLIEHTAEERLIYRQACHDRGVFDLADGYTQISLE</sequence>
<evidence type="ECO:0000259" key="4">
    <source>
        <dbReference type="PROSITE" id="PS51192"/>
    </source>
</evidence>
<dbReference type="GO" id="GO:0006281">
    <property type="term" value="P:DNA repair"/>
    <property type="evidence" value="ECO:0007669"/>
    <property type="project" value="TreeGrafter"/>
</dbReference>
<feature type="non-terminal residue" evidence="5">
    <location>
        <position position="1"/>
    </location>
</feature>
<dbReference type="Gene3D" id="3.40.50.300">
    <property type="entry name" value="P-loop containing nucleotide triphosphate hydrolases"/>
    <property type="match status" value="1"/>
</dbReference>
<dbReference type="PANTHER" id="PTHR45626">
    <property type="entry name" value="TRANSCRIPTION TERMINATION FACTOR 2-RELATED"/>
    <property type="match status" value="1"/>
</dbReference>
<keyword evidence="3" id="KW-0067">ATP-binding</keyword>
<reference evidence="5" key="1">
    <citation type="submission" date="2021-02" db="EMBL/GenBank/DDBJ databases">
        <authorList>
            <person name="Dougan E. K."/>
            <person name="Rhodes N."/>
            <person name="Thang M."/>
            <person name="Chan C."/>
        </authorList>
    </citation>
    <scope>NUCLEOTIDE SEQUENCE</scope>
</reference>
<name>A0A812R5J7_SYMPI</name>
<dbReference type="InterPro" id="IPR000330">
    <property type="entry name" value="SNF2_N"/>
</dbReference>
<comment type="caution">
    <text evidence="5">The sequence shown here is derived from an EMBL/GenBank/DDBJ whole genome shotgun (WGS) entry which is preliminary data.</text>
</comment>
<proteinExistence type="predicted"/>
<feature type="domain" description="Helicase ATP-binding" evidence="4">
    <location>
        <begin position="232"/>
        <end position="380"/>
    </location>
</feature>
<dbReference type="Gene3D" id="3.40.50.10810">
    <property type="entry name" value="Tandem AAA-ATPase domain"/>
    <property type="match status" value="1"/>
</dbReference>
<evidence type="ECO:0000313" key="6">
    <source>
        <dbReference type="Proteomes" id="UP000649617"/>
    </source>
</evidence>
<protein>
    <submittedName>
        <fullName evidence="5">SHPRH protein</fullName>
    </submittedName>
</protein>
<organism evidence="5 6">
    <name type="scientific">Symbiodinium pilosum</name>
    <name type="common">Dinoflagellate</name>
    <dbReference type="NCBI Taxonomy" id="2952"/>
    <lineage>
        <taxon>Eukaryota</taxon>
        <taxon>Sar</taxon>
        <taxon>Alveolata</taxon>
        <taxon>Dinophyceae</taxon>
        <taxon>Suessiales</taxon>
        <taxon>Symbiodiniaceae</taxon>
        <taxon>Symbiodinium</taxon>
    </lineage>
</organism>
<keyword evidence="2" id="KW-0378">Hydrolase</keyword>
<dbReference type="Pfam" id="PF00176">
    <property type="entry name" value="SNF2-rel_dom"/>
    <property type="match status" value="2"/>
</dbReference>
<keyword evidence="6" id="KW-1185">Reference proteome</keyword>
<dbReference type="AlphaFoldDB" id="A0A812R5J7"/>
<dbReference type="GO" id="GO:0008094">
    <property type="term" value="F:ATP-dependent activity, acting on DNA"/>
    <property type="evidence" value="ECO:0007669"/>
    <property type="project" value="TreeGrafter"/>
</dbReference>
<feature type="non-terminal residue" evidence="5">
    <location>
        <position position="481"/>
    </location>
</feature>
<evidence type="ECO:0000256" key="1">
    <source>
        <dbReference type="ARBA" id="ARBA00022741"/>
    </source>
</evidence>
<keyword evidence="1" id="KW-0547">Nucleotide-binding</keyword>
<gene>
    <name evidence="5" type="primary">SHPRH</name>
    <name evidence="5" type="ORF">SPIL2461_LOCUS10342</name>
</gene>
<evidence type="ECO:0000256" key="2">
    <source>
        <dbReference type="ARBA" id="ARBA00022801"/>
    </source>
</evidence>
<evidence type="ECO:0000313" key="5">
    <source>
        <dbReference type="EMBL" id="CAE7420544.1"/>
    </source>
</evidence>
<dbReference type="GO" id="GO:0016787">
    <property type="term" value="F:hydrolase activity"/>
    <property type="evidence" value="ECO:0007669"/>
    <property type="project" value="UniProtKB-KW"/>
</dbReference>
<dbReference type="SUPFAM" id="SSF52540">
    <property type="entry name" value="P-loop containing nucleoside triphosphate hydrolases"/>
    <property type="match status" value="2"/>
</dbReference>
<accession>A0A812R5J7</accession>
<dbReference type="InterPro" id="IPR038718">
    <property type="entry name" value="SNF2-like_sf"/>
</dbReference>
<dbReference type="InterPro" id="IPR050628">
    <property type="entry name" value="SNF2_RAD54_helicase_TF"/>
</dbReference>
<dbReference type="PROSITE" id="PS51192">
    <property type="entry name" value="HELICASE_ATP_BIND_1"/>
    <property type="match status" value="1"/>
</dbReference>
<dbReference type="InterPro" id="IPR014001">
    <property type="entry name" value="Helicase_ATP-bd"/>
</dbReference>
<dbReference type="EMBL" id="CAJNIZ010019058">
    <property type="protein sequence ID" value="CAE7420544.1"/>
    <property type="molecule type" value="Genomic_DNA"/>
</dbReference>
<evidence type="ECO:0000256" key="3">
    <source>
        <dbReference type="ARBA" id="ARBA00022840"/>
    </source>
</evidence>
<dbReference type="GO" id="GO:0005634">
    <property type="term" value="C:nucleus"/>
    <property type="evidence" value="ECO:0007669"/>
    <property type="project" value="TreeGrafter"/>
</dbReference>
<dbReference type="Proteomes" id="UP000649617">
    <property type="component" value="Unassembled WGS sequence"/>
</dbReference>